<dbReference type="SUPFAM" id="SSF90112">
    <property type="entry name" value="Neurotransmitter-gated ion-channel transmembrane pore"/>
    <property type="match status" value="1"/>
</dbReference>
<dbReference type="EMBL" id="CAJOBI010329696">
    <property type="protein sequence ID" value="CAF5196632.1"/>
    <property type="molecule type" value="Genomic_DNA"/>
</dbReference>
<comment type="caution">
    <text evidence="2">The sequence shown here is derived from an EMBL/GenBank/DDBJ whole genome shotgun (WGS) entry which is preliminary data.</text>
</comment>
<feature type="transmembrane region" description="Helical" evidence="1">
    <location>
        <begin position="55"/>
        <end position="77"/>
    </location>
</feature>
<organism evidence="2 3">
    <name type="scientific">Rotaria magnacalcarata</name>
    <dbReference type="NCBI Taxonomy" id="392030"/>
    <lineage>
        <taxon>Eukaryota</taxon>
        <taxon>Metazoa</taxon>
        <taxon>Spiralia</taxon>
        <taxon>Gnathifera</taxon>
        <taxon>Rotifera</taxon>
        <taxon>Eurotatoria</taxon>
        <taxon>Bdelloidea</taxon>
        <taxon>Philodinida</taxon>
        <taxon>Philodinidae</taxon>
        <taxon>Rotaria</taxon>
    </lineage>
</organism>
<dbReference type="AlphaFoldDB" id="A0A8S3II75"/>
<accession>A0A8S3II75</accession>
<dbReference type="InterPro" id="IPR038050">
    <property type="entry name" value="Neuro_actylchol_rec"/>
</dbReference>
<dbReference type="GO" id="GO:0006811">
    <property type="term" value="P:monoatomic ion transport"/>
    <property type="evidence" value="ECO:0007669"/>
    <property type="project" value="InterPro"/>
</dbReference>
<feature type="transmembrane region" description="Helical" evidence="1">
    <location>
        <begin position="21"/>
        <end position="43"/>
    </location>
</feature>
<protein>
    <submittedName>
        <fullName evidence="2">Uncharacterized protein</fullName>
    </submittedName>
</protein>
<name>A0A8S3II75_9BILA</name>
<dbReference type="GO" id="GO:0016020">
    <property type="term" value="C:membrane"/>
    <property type="evidence" value="ECO:0007669"/>
    <property type="project" value="InterPro"/>
</dbReference>
<keyword evidence="1" id="KW-0472">Membrane</keyword>
<dbReference type="Proteomes" id="UP000676336">
    <property type="component" value="Unassembled WGS sequence"/>
</dbReference>
<dbReference type="Gene3D" id="1.20.58.390">
    <property type="entry name" value="Neurotransmitter-gated ion-channel transmembrane domain"/>
    <property type="match status" value="1"/>
</dbReference>
<evidence type="ECO:0000313" key="3">
    <source>
        <dbReference type="Proteomes" id="UP000676336"/>
    </source>
</evidence>
<proteinExistence type="predicted"/>
<evidence type="ECO:0000256" key="1">
    <source>
        <dbReference type="SAM" id="Phobius"/>
    </source>
</evidence>
<sequence>MFRWSVSRLLPPVSYLTLLDKYTLISLVFISLNSIWHSIIGFLMRHMNISNAVDYYVLGLSTIIFLIYHCIMFVSLYQALRRRQIILESDRKYSTKLAGMFETFAQGHHAVQHFKDRQNSSHVSLFV</sequence>
<keyword evidence="1" id="KW-0812">Transmembrane</keyword>
<evidence type="ECO:0000313" key="2">
    <source>
        <dbReference type="EMBL" id="CAF5196632.1"/>
    </source>
</evidence>
<reference evidence="2" key="1">
    <citation type="submission" date="2021-02" db="EMBL/GenBank/DDBJ databases">
        <authorList>
            <person name="Nowell W R."/>
        </authorList>
    </citation>
    <scope>NUCLEOTIDE SEQUENCE</scope>
</reference>
<keyword evidence="1" id="KW-1133">Transmembrane helix</keyword>
<dbReference type="InterPro" id="IPR036719">
    <property type="entry name" value="Neuro-gated_channel_TM_sf"/>
</dbReference>
<gene>
    <name evidence="2" type="ORF">SMN809_LOCUS74222</name>
</gene>